<dbReference type="Pfam" id="PF04610">
    <property type="entry name" value="TrbL"/>
    <property type="match status" value="1"/>
</dbReference>
<feature type="compositionally biased region" description="Basic and acidic residues" evidence="6">
    <location>
        <begin position="349"/>
        <end position="359"/>
    </location>
</feature>
<dbReference type="RefSeq" id="WP_093744130.1">
    <property type="nucleotide sequence ID" value="NZ_FNBP01000017.1"/>
</dbReference>
<keyword evidence="5 7" id="KW-0472">Membrane</keyword>
<gene>
    <name evidence="8" type="ORF">SAMN04489759_11711</name>
</gene>
<feature type="transmembrane region" description="Helical" evidence="7">
    <location>
        <begin position="62"/>
        <end position="81"/>
    </location>
</feature>
<sequence length="359" mass="37991">MSVVTFFVETADDFLDTAAESQFGAVAATVGTVIALSSTLIVILIFINMAFQVRTVDGRTSFWLAVKIALVGIFATNWAQFNYLADGILNGIDSIAGSLIASVGGGEPGPSGTYSEEFDQLINRLGEYLNAIGENLNWMAGALIDMLGVVLLSLLGALAAFLTIMSRMLIALLIGMAPVMIFLTLFEVTKDYFSRWLSALISFAIYPIIIAGVFSTIIGVANALIDRLGDPTSASNIGALLPFFMMVIMGKGFILATPFIARSISGNIVMPAMMAGAGGSYQFARAAMGSQQAQNRYKMGNASGADLAGMRTNQMARRAMTSLRRSSSDTTDAGGNAPPSTGTGAKMQRMKDRADRLGD</sequence>
<feature type="transmembrane region" description="Helical" evidence="7">
    <location>
        <begin position="138"/>
        <end position="162"/>
    </location>
</feature>
<feature type="transmembrane region" description="Helical" evidence="7">
    <location>
        <begin position="169"/>
        <end position="188"/>
    </location>
</feature>
<dbReference type="STRING" id="218672.SAMN04489759_11711"/>
<dbReference type="AlphaFoldDB" id="A0A1G7YUD8"/>
<dbReference type="Proteomes" id="UP000199399">
    <property type="component" value="Unassembled WGS sequence"/>
</dbReference>
<dbReference type="EMBL" id="FNBP01000017">
    <property type="protein sequence ID" value="SDH00091.1"/>
    <property type="molecule type" value="Genomic_DNA"/>
</dbReference>
<evidence type="ECO:0000256" key="4">
    <source>
        <dbReference type="ARBA" id="ARBA00022989"/>
    </source>
</evidence>
<feature type="transmembrane region" description="Helical" evidence="7">
    <location>
        <begin position="23"/>
        <end position="50"/>
    </location>
</feature>
<name>A0A1G7YUD8_9RHOB</name>
<dbReference type="OrthoDB" id="7819992at2"/>
<feature type="transmembrane region" description="Helical" evidence="7">
    <location>
        <begin position="237"/>
        <end position="261"/>
    </location>
</feature>
<protein>
    <submittedName>
        <fullName evidence="8">Type IV secretion system protein VirB6</fullName>
    </submittedName>
</protein>
<feature type="compositionally biased region" description="Low complexity" evidence="6">
    <location>
        <begin position="321"/>
        <end position="332"/>
    </location>
</feature>
<feature type="region of interest" description="Disordered" evidence="6">
    <location>
        <begin position="318"/>
        <end position="359"/>
    </location>
</feature>
<dbReference type="GO" id="GO:0030255">
    <property type="term" value="P:protein secretion by the type IV secretion system"/>
    <property type="evidence" value="ECO:0007669"/>
    <property type="project" value="InterPro"/>
</dbReference>
<evidence type="ECO:0000313" key="9">
    <source>
        <dbReference type="Proteomes" id="UP000199399"/>
    </source>
</evidence>
<evidence type="ECO:0000313" key="8">
    <source>
        <dbReference type="EMBL" id="SDH00091.1"/>
    </source>
</evidence>
<comment type="similarity">
    <text evidence="2">Belongs to the TrbL/VirB6 family.</text>
</comment>
<evidence type="ECO:0000256" key="1">
    <source>
        <dbReference type="ARBA" id="ARBA00004141"/>
    </source>
</evidence>
<keyword evidence="4 7" id="KW-1133">Transmembrane helix</keyword>
<evidence type="ECO:0000256" key="2">
    <source>
        <dbReference type="ARBA" id="ARBA00007802"/>
    </source>
</evidence>
<proteinExistence type="inferred from homology"/>
<evidence type="ECO:0000256" key="5">
    <source>
        <dbReference type="ARBA" id="ARBA00023136"/>
    </source>
</evidence>
<keyword evidence="3 7" id="KW-0812">Transmembrane</keyword>
<comment type="subcellular location">
    <subcellularLocation>
        <location evidence="1">Membrane</location>
        <topology evidence="1">Multi-pass membrane protein</topology>
    </subcellularLocation>
</comment>
<evidence type="ECO:0000256" key="7">
    <source>
        <dbReference type="SAM" id="Phobius"/>
    </source>
</evidence>
<dbReference type="GO" id="GO:0016020">
    <property type="term" value="C:membrane"/>
    <property type="evidence" value="ECO:0007669"/>
    <property type="project" value="UniProtKB-SubCell"/>
</dbReference>
<evidence type="ECO:0000256" key="3">
    <source>
        <dbReference type="ARBA" id="ARBA00022692"/>
    </source>
</evidence>
<keyword evidence="9" id="KW-1185">Reference proteome</keyword>
<organism evidence="8 9">
    <name type="scientific">Sulfitobacter delicatus</name>
    <dbReference type="NCBI Taxonomy" id="218672"/>
    <lineage>
        <taxon>Bacteria</taxon>
        <taxon>Pseudomonadati</taxon>
        <taxon>Pseudomonadota</taxon>
        <taxon>Alphaproteobacteria</taxon>
        <taxon>Rhodobacterales</taxon>
        <taxon>Roseobacteraceae</taxon>
        <taxon>Sulfitobacter</taxon>
    </lineage>
</organism>
<feature type="transmembrane region" description="Helical" evidence="7">
    <location>
        <begin position="200"/>
        <end position="225"/>
    </location>
</feature>
<dbReference type="InterPro" id="IPR007688">
    <property type="entry name" value="Conjugal_tfr_TrbL/VirB6"/>
</dbReference>
<accession>A0A1G7YUD8</accession>
<reference evidence="9" key="1">
    <citation type="submission" date="2016-10" db="EMBL/GenBank/DDBJ databases">
        <authorList>
            <person name="Varghese N."/>
            <person name="Submissions S."/>
        </authorList>
    </citation>
    <scope>NUCLEOTIDE SEQUENCE [LARGE SCALE GENOMIC DNA]</scope>
    <source>
        <strain evidence="9">DSM 16477</strain>
    </source>
</reference>
<evidence type="ECO:0000256" key="6">
    <source>
        <dbReference type="SAM" id="MobiDB-lite"/>
    </source>
</evidence>